<organism evidence="1 2">
    <name type="scientific">Mucilaginibacter ginkgonis</name>
    <dbReference type="NCBI Taxonomy" id="2682091"/>
    <lineage>
        <taxon>Bacteria</taxon>
        <taxon>Pseudomonadati</taxon>
        <taxon>Bacteroidota</taxon>
        <taxon>Sphingobacteriia</taxon>
        <taxon>Sphingobacteriales</taxon>
        <taxon>Sphingobacteriaceae</taxon>
        <taxon>Mucilaginibacter</taxon>
    </lineage>
</organism>
<dbReference type="RefSeq" id="WP_157525575.1">
    <property type="nucleotide sequence ID" value="NZ_CP066775.1"/>
</dbReference>
<name>A0A6I4INU9_9SPHI</name>
<dbReference type="AlphaFoldDB" id="A0A6I4INU9"/>
<dbReference type="EMBL" id="CP066775">
    <property type="protein sequence ID" value="QQL48875.1"/>
    <property type="molecule type" value="Genomic_DNA"/>
</dbReference>
<evidence type="ECO:0008006" key="3">
    <source>
        <dbReference type="Google" id="ProtNLM"/>
    </source>
</evidence>
<dbReference type="Proteomes" id="UP000429232">
    <property type="component" value="Chromosome"/>
</dbReference>
<protein>
    <recommendedName>
        <fullName evidence="3">Addiction module component</fullName>
    </recommendedName>
</protein>
<keyword evidence="2" id="KW-1185">Reference proteome</keyword>
<accession>A0A6I4INU9</accession>
<evidence type="ECO:0000313" key="2">
    <source>
        <dbReference type="Proteomes" id="UP000429232"/>
    </source>
</evidence>
<dbReference type="KEGG" id="mgik:GO620_011875"/>
<reference evidence="1 2" key="1">
    <citation type="submission" date="2020-12" db="EMBL/GenBank/DDBJ databases">
        <title>HMF7856_wgs.fasta genome submission.</title>
        <authorList>
            <person name="Kang H."/>
            <person name="Kim H."/>
            <person name="Joh K."/>
        </authorList>
    </citation>
    <scope>NUCLEOTIDE SEQUENCE [LARGE SCALE GENOMIC DNA]</scope>
    <source>
        <strain evidence="1 2">HMF7856</strain>
    </source>
</reference>
<gene>
    <name evidence="1" type="ORF">GO620_011875</name>
</gene>
<proteinExistence type="predicted"/>
<sequence length="79" mass="9071">MDIQTEKIELVKLLLDVENPNVITEVKAILTSEPTDFYDDLPDHVKESIAIGLKQIENGQHRPHHEVMAEFRSKYGTKN</sequence>
<evidence type="ECO:0000313" key="1">
    <source>
        <dbReference type="EMBL" id="QQL48875.1"/>
    </source>
</evidence>